<comment type="caution">
    <text evidence="1">The sequence shown here is derived from an EMBL/GenBank/DDBJ whole genome shotgun (WGS) entry which is preliminary data.</text>
</comment>
<organism evidence="1">
    <name type="scientific">gut metagenome</name>
    <dbReference type="NCBI Taxonomy" id="749906"/>
    <lineage>
        <taxon>unclassified sequences</taxon>
        <taxon>metagenomes</taxon>
        <taxon>organismal metagenomes</taxon>
    </lineage>
</organism>
<accession>J9H5R0</accession>
<dbReference type="EMBL" id="AMCI01000418">
    <property type="protein sequence ID" value="EJX09320.1"/>
    <property type="molecule type" value="Genomic_DNA"/>
</dbReference>
<sequence>MTFKFLFGLLQLNLRLIDLLSVKRLKCCYDCSSKLLFNFHIVIVILIWIN</sequence>
<reference evidence="1" key="1">
    <citation type="journal article" date="2012" name="PLoS ONE">
        <title>Gene sets for utilization of primary and secondary nutrition supplies in the distal gut of endangered iberian lynx.</title>
        <authorList>
            <person name="Alcaide M."/>
            <person name="Messina E."/>
            <person name="Richter M."/>
            <person name="Bargiela R."/>
            <person name="Peplies J."/>
            <person name="Huws S.A."/>
            <person name="Newbold C.J."/>
            <person name="Golyshin P.N."/>
            <person name="Simon M.A."/>
            <person name="Lopez G."/>
            <person name="Yakimov M.M."/>
            <person name="Ferrer M."/>
        </authorList>
    </citation>
    <scope>NUCLEOTIDE SEQUENCE</scope>
</reference>
<dbReference type="AlphaFoldDB" id="J9H5R0"/>
<protein>
    <submittedName>
        <fullName evidence="1">Uncharacterized protein</fullName>
    </submittedName>
</protein>
<name>J9H5R0_9ZZZZ</name>
<gene>
    <name evidence="1" type="ORF">EVA_02569</name>
</gene>
<evidence type="ECO:0000313" key="1">
    <source>
        <dbReference type="EMBL" id="EJX09320.1"/>
    </source>
</evidence>
<proteinExistence type="predicted"/>